<sequence length="61" mass="7160">MPRSARLIREVGLRRFLHCYAVTGILSNMMYIYMVVDTPRRSSDGLLVNKRRAYRHFVDAS</sequence>
<dbReference type="InParanoid" id="M4BRI0"/>
<keyword evidence="1" id="KW-0472">Membrane</keyword>
<dbReference type="HOGENOM" id="CLU_2927537_0_0_1"/>
<organism evidence="2 3">
    <name type="scientific">Hyaloperonospora arabidopsidis (strain Emoy2)</name>
    <name type="common">Downy mildew agent</name>
    <name type="synonym">Peronospora arabidopsidis</name>
    <dbReference type="NCBI Taxonomy" id="559515"/>
    <lineage>
        <taxon>Eukaryota</taxon>
        <taxon>Sar</taxon>
        <taxon>Stramenopiles</taxon>
        <taxon>Oomycota</taxon>
        <taxon>Peronosporomycetes</taxon>
        <taxon>Peronosporales</taxon>
        <taxon>Peronosporaceae</taxon>
        <taxon>Hyaloperonospora</taxon>
    </lineage>
</organism>
<keyword evidence="1" id="KW-0812">Transmembrane</keyword>
<dbReference type="Proteomes" id="UP000011713">
    <property type="component" value="Unassembled WGS sequence"/>
</dbReference>
<protein>
    <submittedName>
        <fullName evidence="2">Uncharacterized protein</fullName>
    </submittedName>
</protein>
<accession>M4BRI0</accession>
<reference evidence="3" key="1">
    <citation type="journal article" date="2010" name="Science">
        <title>Signatures of adaptation to obligate biotrophy in the Hyaloperonospora arabidopsidis genome.</title>
        <authorList>
            <person name="Baxter L."/>
            <person name="Tripathy S."/>
            <person name="Ishaque N."/>
            <person name="Boot N."/>
            <person name="Cabral A."/>
            <person name="Kemen E."/>
            <person name="Thines M."/>
            <person name="Ah-Fong A."/>
            <person name="Anderson R."/>
            <person name="Badejoko W."/>
            <person name="Bittner-Eddy P."/>
            <person name="Boore J.L."/>
            <person name="Chibucos M.C."/>
            <person name="Coates M."/>
            <person name="Dehal P."/>
            <person name="Delehaunty K."/>
            <person name="Dong S."/>
            <person name="Downton P."/>
            <person name="Dumas B."/>
            <person name="Fabro G."/>
            <person name="Fronick C."/>
            <person name="Fuerstenberg S.I."/>
            <person name="Fulton L."/>
            <person name="Gaulin E."/>
            <person name="Govers F."/>
            <person name="Hughes L."/>
            <person name="Humphray S."/>
            <person name="Jiang R.H."/>
            <person name="Judelson H."/>
            <person name="Kamoun S."/>
            <person name="Kyung K."/>
            <person name="Meijer H."/>
            <person name="Minx P."/>
            <person name="Morris P."/>
            <person name="Nelson J."/>
            <person name="Phuntumart V."/>
            <person name="Qutob D."/>
            <person name="Rehmany A."/>
            <person name="Rougon-Cardoso A."/>
            <person name="Ryden P."/>
            <person name="Torto-Alalibo T."/>
            <person name="Studholme D."/>
            <person name="Wang Y."/>
            <person name="Win J."/>
            <person name="Wood J."/>
            <person name="Clifton S.W."/>
            <person name="Rogers J."/>
            <person name="Van den Ackerveken G."/>
            <person name="Jones J.D."/>
            <person name="McDowell J.M."/>
            <person name="Beynon J."/>
            <person name="Tyler B.M."/>
        </authorList>
    </citation>
    <scope>NUCLEOTIDE SEQUENCE [LARGE SCALE GENOMIC DNA]</scope>
    <source>
        <strain evidence="3">Emoy2</strain>
    </source>
</reference>
<dbReference type="VEuPathDB" id="FungiDB:HpaG809020"/>
<dbReference type="EMBL" id="JH598649">
    <property type="status" value="NOT_ANNOTATED_CDS"/>
    <property type="molecule type" value="Genomic_DNA"/>
</dbReference>
<feature type="transmembrane region" description="Helical" evidence="1">
    <location>
        <begin position="16"/>
        <end position="36"/>
    </location>
</feature>
<name>M4BRI0_HYAAE</name>
<dbReference type="EnsemblProtists" id="HpaT809020">
    <property type="protein sequence ID" value="HpaP809020"/>
    <property type="gene ID" value="HpaG809020"/>
</dbReference>
<dbReference type="AlphaFoldDB" id="M4BRI0"/>
<evidence type="ECO:0000256" key="1">
    <source>
        <dbReference type="SAM" id="Phobius"/>
    </source>
</evidence>
<reference evidence="2" key="2">
    <citation type="submission" date="2015-06" db="UniProtKB">
        <authorList>
            <consortium name="EnsemblProtists"/>
        </authorList>
    </citation>
    <scope>IDENTIFICATION</scope>
    <source>
        <strain evidence="2">Emoy2</strain>
    </source>
</reference>
<proteinExistence type="predicted"/>
<keyword evidence="1" id="KW-1133">Transmembrane helix</keyword>
<keyword evidence="3" id="KW-1185">Reference proteome</keyword>
<evidence type="ECO:0000313" key="2">
    <source>
        <dbReference type="EnsemblProtists" id="HpaP809020"/>
    </source>
</evidence>
<evidence type="ECO:0000313" key="3">
    <source>
        <dbReference type="Proteomes" id="UP000011713"/>
    </source>
</evidence>